<evidence type="ECO:0000313" key="2">
    <source>
        <dbReference type="Proteomes" id="UP000004290"/>
    </source>
</evidence>
<dbReference type="Proteomes" id="UP000004290">
    <property type="component" value="Unassembled WGS sequence"/>
</dbReference>
<dbReference type="AlphaFoldDB" id="E0PDB0"/>
<dbReference type="InterPro" id="IPR008914">
    <property type="entry name" value="PEBP"/>
</dbReference>
<dbReference type="SUPFAM" id="SSF49777">
    <property type="entry name" value="PEBP-like"/>
    <property type="match status" value="1"/>
</dbReference>
<gene>
    <name evidence="1" type="ORF">HMPREF9319_0833</name>
</gene>
<sequence>MKGVKKMKLSCTFEDNILPDVYAKKAKVQVKGNAVVSFPFTIEDVPEKTKSFAWTFVDYDSIPVCGFAYIHWVVANVSADVTVISEDFSRLDNKHAHGKNSLVSKLLNEDYSDIDEGYMGPYPPDKDHIYTLTVYALECELPLANGFYMNELLHAMEGHVLAKEKLDLVGKY</sequence>
<dbReference type="InterPro" id="IPR005247">
    <property type="entry name" value="YbhB_YbcL/LppC-like"/>
</dbReference>
<dbReference type="CDD" id="cd00865">
    <property type="entry name" value="PEBP_bact_arch"/>
    <property type="match status" value="1"/>
</dbReference>
<comment type="caution">
    <text evidence="1">The sequence shown here is derived from an EMBL/GenBank/DDBJ whole genome shotgun (WGS) entry which is preliminary data.</text>
</comment>
<protein>
    <submittedName>
        <fullName evidence="1">Raf-like protein</fullName>
    </submittedName>
</protein>
<dbReference type="PANTHER" id="PTHR30289:SF1">
    <property type="entry name" value="PEBP (PHOSPHATIDYLETHANOLAMINE-BINDING PROTEIN) FAMILY PROTEIN"/>
    <property type="match status" value="1"/>
</dbReference>
<dbReference type="PANTHER" id="PTHR30289">
    <property type="entry name" value="UNCHARACTERIZED PROTEIN YBCL-RELATED"/>
    <property type="match status" value="1"/>
</dbReference>
<keyword evidence="2" id="KW-1185">Reference proteome</keyword>
<dbReference type="Gene3D" id="3.90.280.10">
    <property type="entry name" value="PEBP-like"/>
    <property type="match status" value="1"/>
</dbReference>
<dbReference type="HOGENOM" id="CLU_083918_4_2_9"/>
<proteinExistence type="predicted"/>
<reference evidence="1 2" key="1">
    <citation type="submission" date="2010-07" db="EMBL/GenBank/DDBJ databases">
        <authorList>
            <person name="Muzny D."/>
            <person name="Qin X."/>
            <person name="Deng J."/>
            <person name="Jiang H."/>
            <person name="Liu Y."/>
            <person name="Qu J."/>
            <person name="Song X.-Z."/>
            <person name="Zhang L."/>
            <person name="Thornton R."/>
            <person name="Coyle M."/>
            <person name="Francisco L."/>
            <person name="Jackson L."/>
            <person name="Javaid M."/>
            <person name="Korchina V."/>
            <person name="Kovar C."/>
            <person name="Mata R."/>
            <person name="Mathew T."/>
            <person name="Ngo R."/>
            <person name="Nguyen L."/>
            <person name="Nguyen N."/>
            <person name="Okwuonu G."/>
            <person name="Ongeri F."/>
            <person name="Pham C."/>
            <person name="Simmons D."/>
            <person name="Wilczek-Boney K."/>
            <person name="Hale W."/>
            <person name="Jakkamsetti A."/>
            <person name="Pham P."/>
            <person name="Ruth R."/>
            <person name="San Lucas F."/>
            <person name="Warren J."/>
            <person name="Zhang J."/>
            <person name="Zhao Z."/>
            <person name="Zhou C."/>
            <person name="Zhu D."/>
            <person name="Lee S."/>
            <person name="Bess C."/>
            <person name="Blankenburg K."/>
            <person name="Forbes L."/>
            <person name="Fu Q."/>
            <person name="Gubbala S."/>
            <person name="Hirani K."/>
            <person name="Jayaseelan J.C."/>
            <person name="Lara F."/>
            <person name="Munidasa M."/>
            <person name="Palculict T."/>
            <person name="Patil S."/>
            <person name="Pu L.-L."/>
            <person name="Saada N."/>
            <person name="Tang L."/>
            <person name="Weissenberger G."/>
            <person name="Zhu Y."/>
            <person name="Hemphill L."/>
            <person name="Shang Y."/>
            <person name="Youmans B."/>
            <person name="Ayvaz T."/>
            <person name="Ross M."/>
            <person name="Santibanez J."/>
            <person name="Aqrawi P."/>
            <person name="Gross S."/>
            <person name="Joshi V."/>
            <person name="Fowler G."/>
            <person name="Nazareth L."/>
            <person name="Reid J."/>
            <person name="Worley K."/>
            <person name="Petrosino J."/>
            <person name="Highlander S."/>
            <person name="Gibbs R."/>
        </authorList>
    </citation>
    <scope>NUCLEOTIDE SEQUENCE [LARGE SCALE GENOMIC DNA]</scope>
    <source>
        <strain evidence="1 2">ATCC 700338</strain>
    </source>
</reference>
<organism evidence="1 2">
    <name type="scientific">Streptococcus equinus ATCC 700338</name>
    <dbReference type="NCBI Taxonomy" id="864569"/>
    <lineage>
        <taxon>Bacteria</taxon>
        <taxon>Bacillati</taxon>
        <taxon>Bacillota</taxon>
        <taxon>Bacilli</taxon>
        <taxon>Lactobacillales</taxon>
        <taxon>Streptococcaceae</taxon>
        <taxon>Streptococcus</taxon>
    </lineage>
</organism>
<dbReference type="Pfam" id="PF01161">
    <property type="entry name" value="PBP"/>
    <property type="match status" value="1"/>
</dbReference>
<accession>E0PDB0</accession>
<name>E0PDB0_STREI</name>
<evidence type="ECO:0000313" key="1">
    <source>
        <dbReference type="EMBL" id="EFM27270.1"/>
    </source>
</evidence>
<dbReference type="EMBL" id="AEEL01000014">
    <property type="protein sequence ID" value="EFM27270.1"/>
    <property type="molecule type" value="Genomic_DNA"/>
</dbReference>
<dbReference type="NCBIfam" id="TIGR00481">
    <property type="entry name" value="YbhB/YbcL family Raf kinase inhibitor-like protein"/>
    <property type="match status" value="1"/>
</dbReference>
<dbReference type="InterPro" id="IPR036610">
    <property type="entry name" value="PEBP-like_sf"/>
</dbReference>